<dbReference type="GO" id="GO:0000155">
    <property type="term" value="F:phosphorelay sensor kinase activity"/>
    <property type="evidence" value="ECO:0007669"/>
    <property type="project" value="InterPro"/>
</dbReference>
<keyword evidence="8 15" id="KW-0812">Transmembrane</keyword>
<dbReference type="SMART" id="SM00304">
    <property type="entry name" value="HAMP"/>
    <property type="match status" value="1"/>
</dbReference>
<evidence type="ECO:0000256" key="14">
    <source>
        <dbReference type="ARBA" id="ARBA00023136"/>
    </source>
</evidence>
<dbReference type="SUPFAM" id="SSF47384">
    <property type="entry name" value="Homodimeric domain of signal transducing histidine kinase"/>
    <property type="match status" value="1"/>
</dbReference>
<keyword evidence="6" id="KW-0597">Phosphoprotein</keyword>
<keyword evidence="5" id="KW-0997">Cell inner membrane</keyword>
<keyword evidence="7" id="KW-0808">Transferase</keyword>
<evidence type="ECO:0000256" key="5">
    <source>
        <dbReference type="ARBA" id="ARBA00022519"/>
    </source>
</evidence>
<keyword evidence="14 15" id="KW-0472">Membrane</keyword>
<feature type="transmembrane region" description="Helical" evidence="15">
    <location>
        <begin position="12"/>
        <end position="32"/>
    </location>
</feature>
<evidence type="ECO:0000256" key="10">
    <source>
        <dbReference type="ARBA" id="ARBA00022777"/>
    </source>
</evidence>
<dbReference type="InterPro" id="IPR003594">
    <property type="entry name" value="HATPase_dom"/>
</dbReference>
<dbReference type="Pfam" id="PF00672">
    <property type="entry name" value="HAMP"/>
    <property type="match status" value="1"/>
</dbReference>
<sequence>MRWLPRTLYGQILLTLVGGLLLANALGIYFILSDRDRLSNSLRVQYTAQHIADIVNLLDECPSKYREQVISALNQPTLLVRMDRFWERPENPLSLHGRSFQQLIKRDLIKPYPLQVLSKQQDSSAGGRAALIEKVGGLGLKNFTPTRDAGVGGSIVSEELTALGPLAEFKTHLATVQARLSDGTVLTFNASRPISLADQPIRILAWLLLVALTAAILGAWAVRQLIRPLDLFARAARGLASNLNQAPLPETGSEEVAEAARTFNRMQTELQRLLKTRNQMLAGVSHDLRLPITRIRLRLEGLAESSEKQAIERDLLEMDQLINDSLTYLRGGCGSEGVVKLNLNALLESVVEDMEAFGADIQLHSEPVAPVAGKVGALRRCLGNLLENARRYGGTAIEVSLRQREDWVEVRIQDQGPGIAEADLERVMEPYVRLEDSRARHTGGSGLGLAIARAIARDHGGDLKLNNRPQGGLCVQLTLPVGH</sequence>
<dbReference type="AlphaFoldDB" id="A0A1W0CMK1"/>
<dbReference type="GO" id="GO:0005886">
    <property type="term" value="C:plasma membrane"/>
    <property type="evidence" value="ECO:0007669"/>
    <property type="project" value="UniProtKB-SubCell"/>
</dbReference>
<dbReference type="PRINTS" id="PR00344">
    <property type="entry name" value="BCTRLSENSOR"/>
</dbReference>
<evidence type="ECO:0000313" key="19">
    <source>
        <dbReference type="Proteomes" id="UP000192721"/>
    </source>
</evidence>
<evidence type="ECO:0000256" key="13">
    <source>
        <dbReference type="ARBA" id="ARBA00023012"/>
    </source>
</evidence>
<dbReference type="GO" id="GO:0005524">
    <property type="term" value="F:ATP binding"/>
    <property type="evidence" value="ECO:0007669"/>
    <property type="project" value="UniProtKB-KW"/>
</dbReference>
<dbReference type="SMART" id="SM00388">
    <property type="entry name" value="HisKA"/>
    <property type="match status" value="1"/>
</dbReference>
<evidence type="ECO:0000256" key="9">
    <source>
        <dbReference type="ARBA" id="ARBA00022741"/>
    </source>
</evidence>
<feature type="domain" description="HAMP" evidence="17">
    <location>
        <begin position="223"/>
        <end position="275"/>
    </location>
</feature>
<dbReference type="InterPro" id="IPR003661">
    <property type="entry name" value="HisK_dim/P_dom"/>
</dbReference>
<dbReference type="Pfam" id="PF00512">
    <property type="entry name" value="HisKA"/>
    <property type="match status" value="1"/>
</dbReference>
<organism evidence="18 19">
    <name type="scientific">Chromobacterium haemolyticum</name>
    <dbReference type="NCBI Taxonomy" id="394935"/>
    <lineage>
        <taxon>Bacteria</taxon>
        <taxon>Pseudomonadati</taxon>
        <taxon>Pseudomonadota</taxon>
        <taxon>Betaproteobacteria</taxon>
        <taxon>Neisseriales</taxon>
        <taxon>Chromobacteriaceae</taxon>
        <taxon>Chromobacterium</taxon>
    </lineage>
</organism>
<keyword evidence="4" id="KW-1003">Cell membrane</keyword>
<evidence type="ECO:0000256" key="8">
    <source>
        <dbReference type="ARBA" id="ARBA00022692"/>
    </source>
</evidence>
<evidence type="ECO:0000256" key="7">
    <source>
        <dbReference type="ARBA" id="ARBA00022679"/>
    </source>
</evidence>
<dbReference type="PROSITE" id="PS50109">
    <property type="entry name" value="HIS_KIN"/>
    <property type="match status" value="1"/>
</dbReference>
<evidence type="ECO:0000259" key="16">
    <source>
        <dbReference type="PROSITE" id="PS50109"/>
    </source>
</evidence>
<reference evidence="18 19" key="1">
    <citation type="submission" date="2017-02" db="EMBL/GenBank/DDBJ databases">
        <title>Chromobacterium haemolyticum H5244.</title>
        <authorList>
            <person name="Gulvik C.A."/>
        </authorList>
    </citation>
    <scope>NUCLEOTIDE SEQUENCE [LARGE SCALE GENOMIC DNA]</scope>
    <source>
        <strain evidence="18 19">H5244</strain>
    </source>
</reference>
<evidence type="ECO:0000259" key="17">
    <source>
        <dbReference type="PROSITE" id="PS50885"/>
    </source>
</evidence>
<dbReference type="CDD" id="cd06225">
    <property type="entry name" value="HAMP"/>
    <property type="match status" value="1"/>
</dbReference>
<dbReference type="Gene3D" id="3.30.565.10">
    <property type="entry name" value="Histidine kinase-like ATPase, C-terminal domain"/>
    <property type="match status" value="1"/>
</dbReference>
<keyword evidence="10" id="KW-0418">Kinase</keyword>
<dbReference type="SUPFAM" id="SSF55874">
    <property type="entry name" value="ATPase domain of HSP90 chaperone/DNA topoisomerase II/histidine kinase"/>
    <property type="match status" value="1"/>
</dbReference>
<dbReference type="EMBL" id="MUKV01000025">
    <property type="protein sequence ID" value="OQS35888.1"/>
    <property type="molecule type" value="Genomic_DNA"/>
</dbReference>
<accession>A0A1W0CMK1</accession>
<evidence type="ECO:0000313" key="18">
    <source>
        <dbReference type="EMBL" id="OQS35888.1"/>
    </source>
</evidence>
<dbReference type="EC" id="2.7.13.3" evidence="3"/>
<evidence type="ECO:0000256" key="2">
    <source>
        <dbReference type="ARBA" id="ARBA00004429"/>
    </source>
</evidence>
<dbReference type="Proteomes" id="UP000192721">
    <property type="component" value="Unassembled WGS sequence"/>
</dbReference>
<dbReference type="RefSeq" id="WP_081556277.1">
    <property type="nucleotide sequence ID" value="NZ_MUKV01000025.1"/>
</dbReference>
<evidence type="ECO:0000256" key="4">
    <source>
        <dbReference type="ARBA" id="ARBA00022475"/>
    </source>
</evidence>
<dbReference type="CDD" id="cd00082">
    <property type="entry name" value="HisKA"/>
    <property type="match status" value="1"/>
</dbReference>
<comment type="caution">
    <text evidence="18">The sequence shown here is derived from an EMBL/GenBank/DDBJ whole genome shotgun (WGS) entry which is preliminary data.</text>
</comment>
<dbReference type="PANTHER" id="PTHR44936:SF5">
    <property type="entry name" value="SENSOR HISTIDINE KINASE ENVZ"/>
    <property type="match status" value="1"/>
</dbReference>
<keyword evidence="9" id="KW-0547">Nucleotide-binding</keyword>
<comment type="subcellular location">
    <subcellularLocation>
        <location evidence="2">Cell inner membrane</location>
        <topology evidence="2">Multi-pass membrane protein</topology>
    </subcellularLocation>
</comment>
<dbReference type="InterPro" id="IPR003660">
    <property type="entry name" value="HAMP_dom"/>
</dbReference>
<evidence type="ECO:0000256" key="12">
    <source>
        <dbReference type="ARBA" id="ARBA00022989"/>
    </source>
</evidence>
<dbReference type="PROSITE" id="PS50885">
    <property type="entry name" value="HAMP"/>
    <property type="match status" value="1"/>
</dbReference>
<comment type="catalytic activity">
    <reaction evidence="1">
        <text>ATP + protein L-histidine = ADP + protein N-phospho-L-histidine.</text>
        <dbReference type="EC" id="2.7.13.3"/>
    </reaction>
</comment>
<dbReference type="Pfam" id="PF02518">
    <property type="entry name" value="HATPase_c"/>
    <property type="match status" value="1"/>
</dbReference>
<gene>
    <name evidence="18" type="ORF">B0T45_16920</name>
</gene>
<protein>
    <recommendedName>
        <fullName evidence="3">histidine kinase</fullName>
        <ecNumber evidence="3">2.7.13.3</ecNumber>
    </recommendedName>
</protein>
<evidence type="ECO:0000256" key="11">
    <source>
        <dbReference type="ARBA" id="ARBA00022840"/>
    </source>
</evidence>
<evidence type="ECO:0000256" key="1">
    <source>
        <dbReference type="ARBA" id="ARBA00000085"/>
    </source>
</evidence>
<keyword evidence="13" id="KW-0902">Two-component regulatory system</keyword>
<dbReference type="InterPro" id="IPR005467">
    <property type="entry name" value="His_kinase_dom"/>
</dbReference>
<evidence type="ECO:0000256" key="15">
    <source>
        <dbReference type="SAM" id="Phobius"/>
    </source>
</evidence>
<dbReference type="InterPro" id="IPR004358">
    <property type="entry name" value="Sig_transdc_His_kin-like_C"/>
</dbReference>
<dbReference type="InterPro" id="IPR036890">
    <property type="entry name" value="HATPase_C_sf"/>
</dbReference>
<dbReference type="CDD" id="cd00075">
    <property type="entry name" value="HATPase"/>
    <property type="match status" value="1"/>
</dbReference>
<keyword evidence="11" id="KW-0067">ATP-binding</keyword>
<dbReference type="Gene3D" id="1.10.287.130">
    <property type="match status" value="1"/>
</dbReference>
<dbReference type="PANTHER" id="PTHR44936">
    <property type="entry name" value="SENSOR PROTEIN CREC"/>
    <property type="match status" value="1"/>
</dbReference>
<proteinExistence type="predicted"/>
<dbReference type="InterPro" id="IPR050980">
    <property type="entry name" value="2C_sensor_his_kinase"/>
</dbReference>
<dbReference type="SMART" id="SM00387">
    <property type="entry name" value="HATPase_c"/>
    <property type="match status" value="1"/>
</dbReference>
<name>A0A1W0CMK1_9NEIS</name>
<evidence type="ECO:0000256" key="6">
    <source>
        <dbReference type="ARBA" id="ARBA00022553"/>
    </source>
</evidence>
<dbReference type="InterPro" id="IPR036097">
    <property type="entry name" value="HisK_dim/P_sf"/>
</dbReference>
<feature type="domain" description="Histidine kinase" evidence="16">
    <location>
        <begin position="283"/>
        <end position="483"/>
    </location>
</feature>
<keyword evidence="12 15" id="KW-1133">Transmembrane helix</keyword>
<evidence type="ECO:0000256" key="3">
    <source>
        <dbReference type="ARBA" id="ARBA00012438"/>
    </source>
</evidence>
<feature type="transmembrane region" description="Helical" evidence="15">
    <location>
        <begin position="203"/>
        <end position="222"/>
    </location>
</feature>